<comment type="subcellular location">
    <subcellularLocation>
        <location evidence="1">Cell membrane</location>
        <topology evidence="1">Multi-pass membrane protein</topology>
    </subcellularLocation>
</comment>
<dbReference type="PANTHER" id="PTHR32309">
    <property type="entry name" value="TYROSINE-PROTEIN KINASE"/>
    <property type="match status" value="1"/>
</dbReference>
<keyword evidence="5 6" id="KW-0472">Membrane</keyword>
<dbReference type="GO" id="GO:0005886">
    <property type="term" value="C:plasma membrane"/>
    <property type="evidence" value="ECO:0007669"/>
    <property type="project" value="UniProtKB-SubCell"/>
</dbReference>
<evidence type="ECO:0000256" key="1">
    <source>
        <dbReference type="ARBA" id="ARBA00004651"/>
    </source>
</evidence>
<dbReference type="InterPro" id="IPR050445">
    <property type="entry name" value="Bact_polysacc_biosynth/exp"/>
</dbReference>
<keyword evidence="3 6" id="KW-0812">Transmembrane</keyword>
<feature type="transmembrane region" description="Helical" evidence="6">
    <location>
        <begin position="426"/>
        <end position="450"/>
    </location>
</feature>
<organism evidence="9 10">
    <name type="scientific">Vibrio proteolyticus NBRC 13287</name>
    <dbReference type="NCBI Taxonomy" id="1219065"/>
    <lineage>
        <taxon>Bacteria</taxon>
        <taxon>Pseudomonadati</taxon>
        <taxon>Pseudomonadota</taxon>
        <taxon>Gammaproteobacteria</taxon>
        <taxon>Vibrionales</taxon>
        <taxon>Vibrionaceae</taxon>
        <taxon>Vibrio</taxon>
    </lineage>
</organism>
<dbReference type="AlphaFoldDB" id="U2ZHT7"/>
<protein>
    <submittedName>
        <fullName evidence="9">Putative exopolysaccharide biosynthesis protein</fullName>
    </submittedName>
</protein>
<dbReference type="GO" id="GO:0004713">
    <property type="term" value="F:protein tyrosine kinase activity"/>
    <property type="evidence" value="ECO:0007669"/>
    <property type="project" value="TreeGrafter"/>
</dbReference>
<dbReference type="Proteomes" id="UP000016570">
    <property type="component" value="Unassembled WGS sequence"/>
</dbReference>
<feature type="domain" description="Polysaccharide chain length determinant N-terminal" evidence="7">
    <location>
        <begin position="15"/>
        <end position="105"/>
    </location>
</feature>
<evidence type="ECO:0000313" key="10">
    <source>
        <dbReference type="Proteomes" id="UP000016570"/>
    </source>
</evidence>
<dbReference type="Pfam" id="PF02706">
    <property type="entry name" value="Wzz"/>
    <property type="match status" value="1"/>
</dbReference>
<dbReference type="InterPro" id="IPR032807">
    <property type="entry name" value="GNVR"/>
</dbReference>
<evidence type="ECO:0000313" key="9">
    <source>
        <dbReference type="EMBL" id="GAD67246.1"/>
    </source>
</evidence>
<dbReference type="SUPFAM" id="SSF52540">
    <property type="entry name" value="P-loop containing nucleoside triphosphate hydrolases"/>
    <property type="match status" value="1"/>
</dbReference>
<comment type="caution">
    <text evidence="9">The sequence shown here is derived from an EMBL/GenBank/DDBJ whole genome shotgun (WGS) entry which is preliminary data.</text>
</comment>
<keyword evidence="10" id="KW-1185">Reference proteome</keyword>
<reference evidence="9 10" key="1">
    <citation type="submission" date="2013-09" db="EMBL/GenBank/DDBJ databases">
        <title>Whole genome shotgun sequence of Vibrio proteolyticus NBRC 13287.</title>
        <authorList>
            <person name="Isaki S."/>
            <person name="Hosoyama A."/>
            <person name="Numata M."/>
            <person name="Hashimoto M."/>
            <person name="Hosoyama Y."/>
            <person name="Tsuchikane K."/>
            <person name="Noguchi M."/>
            <person name="Hirakata S."/>
            <person name="Ichikawa N."/>
            <person name="Ohji S."/>
            <person name="Yamazoe A."/>
            <person name="Fujita N."/>
        </authorList>
    </citation>
    <scope>NUCLEOTIDE SEQUENCE [LARGE SCALE GENOMIC DNA]</scope>
    <source>
        <strain evidence="9 10">NBRC 13287</strain>
    </source>
</reference>
<evidence type="ECO:0000256" key="4">
    <source>
        <dbReference type="ARBA" id="ARBA00022989"/>
    </source>
</evidence>
<evidence type="ECO:0000256" key="6">
    <source>
        <dbReference type="SAM" id="Phobius"/>
    </source>
</evidence>
<dbReference type="eggNOG" id="COG0489">
    <property type="taxonomic scope" value="Bacteria"/>
</dbReference>
<evidence type="ECO:0000259" key="7">
    <source>
        <dbReference type="Pfam" id="PF02706"/>
    </source>
</evidence>
<dbReference type="STRING" id="1219065.VPR01S_07_00450"/>
<dbReference type="InterPro" id="IPR003856">
    <property type="entry name" value="LPS_length_determ_N"/>
</dbReference>
<accession>U2ZHT7</accession>
<feature type="domain" description="Tyrosine-protein kinase G-rich" evidence="8">
    <location>
        <begin position="376"/>
        <end position="446"/>
    </location>
</feature>
<dbReference type="Gene3D" id="3.40.50.300">
    <property type="entry name" value="P-loop containing nucleotide triphosphate hydrolases"/>
    <property type="match status" value="1"/>
</dbReference>
<proteinExistence type="predicted"/>
<dbReference type="InterPro" id="IPR027417">
    <property type="entry name" value="P-loop_NTPase"/>
</dbReference>
<dbReference type="eggNOG" id="COG3206">
    <property type="taxonomic scope" value="Bacteria"/>
</dbReference>
<dbReference type="PANTHER" id="PTHR32309:SF13">
    <property type="entry name" value="FERRIC ENTEROBACTIN TRANSPORT PROTEIN FEPE"/>
    <property type="match status" value="1"/>
</dbReference>
<keyword evidence="2" id="KW-1003">Cell membrane</keyword>
<evidence type="ECO:0000259" key="8">
    <source>
        <dbReference type="Pfam" id="PF13807"/>
    </source>
</evidence>
<dbReference type="EMBL" id="BATJ01000007">
    <property type="protein sequence ID" value="GAD67246.1"/>
    <property type="molecule type" value="Genomic_DNA"/>
</dbReference>
<evidence type="ECO:0000256" key="2">
    <source>
        <dbReference type="ARBA" id="ARBA00022475"/>
    </source>
</evidence>
<keyword evidence="4 6" id="KW-1133">Transmembrane helix</keyword>
<evidence type="ECO:0000256" key="5">
    <source>
        <dbReference type="ARBA" id="ARBA00023136"/>
    </source>
</evidence>
<gene>
    <name evidence="9" type="ORF">VPR01S_07_00450</name>
</gene>
<sequence>MTISLVESGRKLESSIDFTPFLRALKKHWLKVTLATVIVTGISVPLVAQMTSKYVSTATVMIKAQQDNATPLKQIDGYDSTRDPYYETQYNLMQSRVVLVKAITSLKLQEDEAFNGDEKNDESQWTLSEETRIENALKTLRKNLSFTLILRTQLVYVSYESASSERAAEIANGVAQAFVDYTIEQKITKTKAAQEWNAQQMEELKAQVDAKKKEMADYLNQQGLLTFRGIDGFETENLGITTNKYADAKERRLAAQADYETMLKIANGPIENLASLPEISGHAQLQDLRIALIQAQRSLSDLSRRYGPKHNKIQEAQAQIDAIKKQTYLLLNELKQGLQKKYQAALIKEQRYKALLDNQATDYKALVAKRDHYNDLKTELDKTEDLYKELFLRTKEQSLTSTYRESDAVIYDPAVVAEKPQKPNKALLIAMVCVMTFILSVLAVIVMAALDRRITHLGQLRGRLGLDSAGDLPKFETQGDWLRRISENPASAEIVHGINAAIHLDAAPQMKVLGVTSCFTDEGASSLCRLLADAMSDKKRTLLVDLDYRASHPMVLASAKENQQQGGFYALVNQLGKEQIVGVRQNLDVVARGELDESPLVFFDRDEFTACIDQLSQQYDQLILNLPALEESKDTLLVSRVLDVLVVVVKANQHQSPELTRELSKLTMSAEQSVFGVLNQVNDDDLQSEESKAFVAQGSSLALDTLEQA</sequence>
<dbReference type="RefSeq" id="WP_021705221.1">
    <property type="nucleotide sequence ID" value="NZ_BATJ01000007.1"/>
</dbReference>
<evidence type="ECO:0000256" key="3">
    <source>
        <dbReference type="ARBA" id="ARBA00022692"/>
    </source>
</evidence>
<name>U2ZHT7_VIBPR</name>
<dbReference type="Pfam" id="PF13807">
    <property type="entry name" value="GNVR"/>
    <property type="match status" value="1"/>
</dbReference>